<dbReference type="GO" id="GO:0005789">
    <property type="term" value="C:endoplasmic reticulum membrane"/>
    <property type="evidence" value="ECO:0007669"/>
    <property type="project" value="InterPro"/>
</dbReference>
<keyword evidence="4 8" id="KW-1133">Transmembrane helix</keyword>
<protein>
    <recommendedName>
        <fullName evidence="9">RTR1-type domain-containing protein</fullName>
    </recommendedName>
</protein>
<evidence type="ECO:0000256" key="4">
    <source>
        <dbReference type="ARBA" id="ARBA00022989"/>
    </source>
</evidence>
<evidence type="ECO:0000256" key="6">
    <source>
        <dbReference type="PROSITE-ProRule" id="PRU00812"/>
    </source>
</evidence>
<dbReference type="Proteomes" id="UP000030764">
    <property type="component" value="Unassembled WGS sequence"/>
</dbReference>
<dbReference type="InterPro" id="IPR038534">
    <property type="entry name" value="Rtr1/RPAP2_sf"/>
</dbReference>
<dbReference type="InterPro" id="IPR009914">
    <property type="entry name" value="DPM2"/>
</dbReference>
<dbReference type="PANTHER" id="PTHR21700">
    <property type="entry name" value="TRANSTHYRETIN-LIKE FAMILY PROTEIN-RELATED"/>
    <property type="match status" value="1"/>
</dbReference>
<feature type="compositionally biased region" description="Low complexity" evidence="7">
    <location>
        <begin position="200"/>
        <end position="216"/>
    </location>
</feature>
<dbReference type="PROSITE" id="PS51479">
    <property type="entry name" value="ZF_RTR1"/>
    <property type="match status" value="1"/>
</dbReference>
<reference evidence="10 11" key="1">
    <citation type="journal article" date="2014" name="Nat. Genet.">
        <title>Genome and transcriptome of the porcine whipworm Trichuris suis.</title>
        <authorList>
            <person name="Jex A.R."/>
            <person name="Nejsum P."/>
            <person name="Schwarz E.M."/>
            <person name="Hu L."/>
            <person name="Young N.D."/>
            <person name="Hall R.S."/>
            <person name="Korhonen P.K."/>
            <person name="Liao S."/>
            <person name="Thamsborg S."/>
            <person name="Xia J."/>
            <person name="Xu P."/>
            <person name="Wang S."/>
            <person name="Scheerlinck J.P."/>
            <person name="Hofmann A."/>
            <person name="Sternberg P.W."/>
            <person name="Wang J."/>
            <person name="Gasser R.B."/>
        </authorList>
    </citation>
    <scope>NUCLEOTIDE SEQUENCE [LARGE SCALE GENOMIC DNA]</scope>
    <source>
        <strain evidence="10">DCEP-RM93M</strain>
    </source>
</reference>
<evidence type="ECO:0000313" key="10">
    <source>
        <dbReference type="EMBL" id="KFD53808.1"/>
    </source>
</evidence>
<dbReference type="GO" id="GO:0030234">
    <property type="term" value="F:enzyme regulator activity"/>
    <property type="evidence" value="ECO:0007669"/>
    <property type="project" value="InterPro"/>
</dbReference>
<dbReference type="Gene3D" id="1.25.40.820">
    <property type="match status" value="1"/>
</dbReference>
<keyword evidence="3 8" id="KW-0812">Transmembrane</keyword>
<feature type="transmembrane region" description="Helical" evidence="8">
    <location>
        <begin position="397"/>
        <end position="420"/>
    </location>
</feature>
<gene>
    <name evidence="10" type="ORF">M513_05314</name>
</gene>
<keyword evidence="5 8" id="KW-0472">Membrane</keyword>
<organism evidence="10 11">
    <name type="scientific">Trichuris suis</name>
    <name type="common">pig whipworm</name>
    <dbReference type="NCBI Taxonomy" id="68888"/>
    <lineage>
        <taxon>Eukaryota</taxon>
        <taxon>Metazoa</taxon>
        <taxon>Ecdysozoa</taxon>
        <taxon>Nematoda</taxon>
        <taxon>Enoplea</taxon>
        <taxon>Dorylaimia</taxon>
        <taxon>Trichinellida</taxon>
        <taxon>Trichuridae</taxon>
        <taxon>Trichuris</taxon>
    </lineage>
</organism>
<dbReference type="AlphaFoldDB" id="A0A085M9B2"/>
<dbReference type="Gene3D" id="2.60.40.3330">
    <property type="match status" value="1"/>
</dbReference>
<dbReference type="EMBL" id="KL363213">
    <property type="protein sequence ID" value="KFD53808.1"/>
    <property type="molecule type" value="Genomic_DNA"/>
</dbReference>
<evidence type="ECO:0000256" key="8">
    <source>
        <dbReference type="SAM" id="Phobius"/>
    </source>
</evidence>
<comment type="subcellular location">
    <subcellularLocation>
        <location evidence="1">Membrane</location>
        <topology evidence="1">Multi-pass membrane protein</topology>
    </subcellularLocation>
</comment>
<dbReference type="GO" id="GO:0009986">
    <property type="term" value="C:cell surface"/>
    <property type="evidence" value="ECO:0007669"/>
    <property type="project" value="InterPro"/>
</dbReference>
<feature type="region of interest" description="Disordered" evidence="7">
    <location>
        <begin position="182"/>
        <end position="224"/>
    </location>
</feature>
<comment type="similarity">
    <text evidence="2">Belongs to the nematode transthyretin-like family.</text>
</comment>
<evidence type="ECO:0000256" key="2">
    <source>
        <dbReference type="ARBA" id="ARBA00010112"/>
    </source>
</evidence>
<proteinExistence type="inferred from homology"/>
<name>A0A085M9B2_9BILA</name>
<dbReference type="Pfam" id="PF07297">
    <property type="entry name" value="DPM2"/>
    <property type="match status" value="1"/>
</dbReference>
<dbReference type="Pfam" id="PF01060">
    <property type="entry name" value="TTR-52"/>
    <property type="match status" value="1"/>
</dbReference>
<dbReference type="InterPro" id="IPR001534">
    <property type="entry name" value="Transthyretin-like"/>
</dbReference>
<dbReference type="Pfam" id="PF04181">
    <property type="entry name" value="RPAP2_Rtr1"/>
    <property type="match status" value="1"/>
</dbReference>
<feature type="transmembrane region" description="Helical" evidence="8">
    <location>
        <begin position="432"/>
        <end position="457"/>
    </location>
</feature>
<sequence>MGEKTQPVSKAPMVSVSKGQLAAYERKRFEAMEELTGLAIDKDVVIELCQYIDCSALRSVAEERYLNNTCGYVLCSNSLSPKSTLPTYSLRGNRIHLNKERVWFCSRLCQGKYHYLAAQLPEEPFWACLKAQRKTLVFLDSPDVGAANLTRQEDKRELDDLTSALSAVNIDDSLSDASANEELAELENSVQNSEQLSNGDVESTTSVRTDVSTRRSGTFSSASTSQIESVTEERLERIRALYFEKAGSRLKAKTKPPTLIDPMPLPISINNSACAKSGKLTQSEYEENCRMIREWFKGITLNWNSLQEQRQAILSSKEVMKHVRLACQSDSQDQKRLRRSIFYAGVSKSLPLLFQSIGLELTGAYKDDLKLVVSSLQMAGTHGDRQRFITCYETSGYLLITFAVLFFAYYTCWVILLPFFDPDQPIWKLFPPHVYAFAIPSAVIGIIIVVAVAVACFSRFQCKNLGAEPEDVSDWSPMRKAAVFFISRALVVFRRMANLHLFILSILFAAVVQDALARTRCVKATGKLICRSNETAAADVEVRLMDDDGFMNPDDQMGWTTSNEDGSFTVEGCGYDLFSDPDPYLKIWHSCDGSYRHLKTPIQMIFQPRLNDFGNILLDEPKKD</sequence>
<evidence type="ECO:0000256" key="3">
    <source>
        <dbReference type="ARBA" id="ARBA00022692"/>
    </source>
</evidence>
<accession>A0A085M9B2</accession>
<evidence type="ECO:0000259" key="9">
    <source>
        <dbReference type="PROSITE" id="PS51479"/>
    </source>
</evidence>
<keyword evidence="11" id="KW-1185">Reference proteome</keyword>
<feature type="domain" description="RTR1-type" evidence="9">
    <location>
        <begin position="47"/>
        <end position="129"/>
    </location>
</feature>
<comment type="similarity">
    <text evidence="6">Belongs to the RPAP2 family.</text>
</comment>
<evidence type="ECO:0000313" key="11">
    <source>
        <dbReference type="Proteomes" id="UP000030764"/>
    </source>
</evidence>
<dbReference type="GO" id="GO:0180047">
    <property type="term" value="P:dolichol phosphate mannose biosynthetic process"/>
    <property type="evidence" value="ECO:0007669"/>
    <property type="project" value="InterPro"/>
</dbReference>
<evidence type="ECO:0000256" key="1">
    <source>
        <dbReference type="ARBA" id="ARBA00004141"/>
    </source>
</evidence>
<dbReference type="InterPro" id="IPR038479">
    <property type="entry name" value="Transthyretin-like_sf"/>
</dbReference>
<feature type="transmembrane region" description="Helical" evidence="8">
    <location>
        <begin position="497"/>
        <end position="516"/>
    </location>
</feature>
<dbReference type="InterPro" id="IPR007308">
    <property type="entry name" value="Rtr1/RPAP2_dom"/>
</dbReference>
<dbReference type="PANTHER" id="PTHR21700:SF46">
    <property type="entry name" value="TRANSTHYRETIN-LIKE PROTEIN 52"/>
    <property type="match status" value="1"/>
</dbReference>
<evidence type="ECO:0000256" key="7">
    <source>
        <dbReference type="SAM" id="MobiDB-lite"/>
    </source>
</evidence>
<evidence type="ECO:0000256" key="5">
    <source>
        <dbReference type="ARBA" id="ARBA00023136"/>
    </source>
</evidence>